<sequence length="755" mass="77740">MKPYVLFKSITALPVLLLPHSLFAGEVLNDGTVVAESPTVTTQVSVADGTTLEVQSGASVEVGTAHAIIDAVDGTSITVINAGSISTTRDLYDAINAQNSTLTLENTGLIHGLEDAIDVGSADLIINSGTILGGDEGIIAQDRIEELINSGSITGQQDDGIQAESIGSLTNSGSIISESDDGILVLGAQGIGSLINSGIISADEEAVDADALGYFENTGTISASRDVILIDGDAGTIINHGTINSEFGGGFNVWSADSVVNTGTIISNDEGIYLDGEDGSGHARSVYNSGTIESQNSGIRATSIERLTNTGSITSHSSAIRIHHGTIVNSGTLTGSREAAVIFTHETDGDATLINSGVIQNDFSPTNSAIEFGPVGSNHLVLQPGSVIIGTILYGGAGSALTVENGLSIANTFIGTPQQVEANGAAFAVSGNQVAVADTSGLAAVNNAFVDLSASISDGVNARIMANLFDGAGEQAPRAEPQRHFWMSAFGAGSRWKGTGATTDNTHGYGGILMGLDGQLSEDQLLGGFIGTAYGRTEVSHDSQETDITSFYGGLYGLQQFGAHSVSFVLTGGYSDYDSERSVANNTVATGTETASADYGAWFIAPEITLATELSVLEQTVLPSLTLRYAGAAIQSFSESGSEGNLSVDERALHEFTGRAQLTARAYEGTAFSLDAFIAVEGRLSRGDDNLTGALLGQDIGFVLDDKDEALRGTIGFNAGGQITPSTRWFARAEAATGSDVDVHGEGQAGFLISF</sequence>
<organism evidence="3 4">
    <name type="scientific">Pseudovibrio denitrificans</name>
    <dbReference type="NCBI Taxonomy" id="258256"/>
    <lineage>
        <taxon>Bacteria</taxon>
        <taxon>Pseudomonadati</taxon>
        <taxon>Pseudomonadota</taxon>
        <taxon>Alphaproteobacteria</taxon>
        <taxon>Hyphomicrobiales</taxon>
        <taxon>Stappiaceae</taxon>
        <taxon>Pseudovibrio</taxon>
    </lineage>
</organism>
<proteinExistence type="predicted"/>
<dbReference type="SUPFAM" id="SSF103515">
    <property type="entry name" value="Autotransporter"/>
    <property type="match status" value="1"/>
</dbReference>
<dbReference type="AlphaFoldDB" id="A0A1I7D269"/>
<accession>A0A1I7D269</accession>
<feature type="chain" id="PRO_5010364733" evidence="1">
    <location>
        <begin position="25"/>
        <end position="755"/>
    </location>
</feature>
<feature type="signal peptide" evidence="1">
    <location>
        <begin position="1"/>
        <end position="24"/>
    </location>
</feature>
<keyword evidence="1" id="KW-0732">Signal</keyword>
<name>A0A1I7D269_9HYPH</name>
<dbReference type="InterPro" id="IPR005546">
    <property type="entry name" value="Autotransporte_beta"/>
</dbReference>
<gene>
    <name evidence="3" type="ORF">SAMN05444141_107197</name>
</gene>
<dbReference type="EMBL" id="FPBD01000007">
    <property type="protein sequence ID" value="SFU05807.1"/>
    <property type="molecule type" value="Genomic_DNA"/>
</dbReference>
<dbReference type="PROSITE" id="PS51208">
    <property type="entry name" value="AUTOTRANSPORTER"/>
    <property type="match status" value="1"/>
</dbReference>
<evidence type="ECO:0000313" key="3">
    <source>
        <dbReference type="EMBL" id="SFU05807.1"/>
    </source>
</evidence>
<dbReference type="InterPro" id="IPR036709">
    <property type="entry name" value="Autotransporte_beta_dom_sf"/>
</dbReference>
<reference evidence="4" key="1">
    <citation type="submission" date="2016-10" db="EMBL/GenBank/DDBJ databases">
        <authorList>
            <person name="Varghese N."/>
            <person name="Submissions S."/>
        </authorList>
    </citation>
    <scope>NUCLEOTIDE SEQUENCE [LARGE SCALE GENOMIC DNA]</scope>
    <source>
        <strain evidence="4">DSM 17465</strain>
    </source>
</reference>
<dbReference type="Proteomes" id="UP000183371">
    <property type="component" value="Unassembled WGS sequence"/>
</dbReference>
<feature type="domain" description="Autotransporter" evidence="2">
    <location>
        <begin position="478"/>
        <end position="755"/>
    </location>
</feature>
<evidence type="ECO:0000313" key="4">
    <source>
        <dbReference type="Proteomes" id="UP000183371"/>
    </source>
</evidence>
<evidence type="ECO:0000256" key="1">
    <source>
        <dbReference type="SAM" id="SignalP"/>
    </source>
</evidence>
<keyword evidence="4" id="KW-1185">Reference proteome</keyword>
<evidence type="ECO:0000259" key="2">
    <source>
        <dbReference type="PROSITE" id="PS51208"/>
    </source>
</evidence>
<protein>
    <submittedName>
        <fullName evidence="3">Uncharacterized conserved protein, contains a C-terminal beta-barrel porin domain</fullName>
    </submittedName>
</protein>
<dbReference type="Pfam" id="PF03797">
    <property type="entry name" value="Autotransporter"/>
    <property type="match status" value="1"/>
</dbReference>
<dbReference type="Gene3D" id="2.40.128.130">
    <property type="entry name" value="Autotransporter beta-domain"/>
    <property type="match status" value="1"/>
</dbReference>
<dbReference type="SMART" id="SM00869">
    <property type="entry name" value="Autotransporter"/>
    <property type="match status" value="1"/>
</dbReference>